<organism evidence="2 3">
    <name type="scientific">Thalassospira alkalitolerans</name>
    <dbReference type="NCBI Taxonomy" id="1293890"/>
    <lineage>
        <taxon>Bacteria</taxon>
        <taxon>Pseudomonadati</taxon>
        <taxon>Pseudomonadota</taxon>
        <taxon>Alphaproteobacteria</taxon>
        <taxon>Rhodospirillales</taxon>
        <taxon>Thalassospiraceae</taxon>
        <taxon>Thalassospira</taxon>
    </lineage>
</organism>
<dbReference type="InterPro" id="IPR014972">
    <property type="entry name" value="Phage_Mu_Gp37"/>
</dbReference>
<dbReference type="Proteomes" id="UP000193396">
    <property type="component" value="Unassembled WGS sequence"/>
</dbReference>
<proteinExistence type="predicted"/>
<gene>
    <name evidence="2" type="ORF">TALK_04685</name>
</gene>
<dbReference type="EMBL" id="JFKB01000002">
    <property type="protein sequence ID" value="OSQ49624.1"/>
    <property type="molecule type" value="Genomic_DNA"/>
</dbReference>
<accession>A0A1Y2LFX2</accession>
<dbReference type="RefSeq" id="WP_085616332.1">
    <property type="nucleotide sequence ID" value="NZ_JFKB01000002.1"/>
</dbReference>
<evidence type="ECO:0000256" key="1">
    <source>
        <dbReference type="SAM" id="MobiDB-lite"/>
    </source>
</evidence>
<keyword evidence="3" id="KW-1185">Reference proteome</keyword>
<name>A0A1Y2LFX2_9PROT</name>
<feature type="region of interest" description="Disordered" evidence="1">
    <location>
        <begin position="174"/>
        <end position="193"/>
    </location>
</feature>
<dbReference type="AlphaFoldDB" id="A0A1Y2LFX2"/>
<sequence length="193" mass="21163">MIAILEQALKARLIAQRDAKGIPFHIDTYSGQLDDELLGVLAQKAPSIYVTFSGMSKARQMRNGAHSFEATFVLIVAGKSTNDEHARGGGRGGKIIGAFELIDFSFFATCDLDHELLDRKFEPQRVTNLFNAKVGREYLAVYGLALTCKLTVTADWDIAELDDFETIHHTAAIGGEGSPVMETDLPQTEEEEA</sequence>
<evidence type="ECO:0000313" key="3">
    <source>
        <dbReference type="Proteomes" id="UP000193396"/>
    </source>
</evidence>
<comment type="caution">
    <text evidence="2">The sequence shown here is derived from an EMBL/GenBank/DDBJ whole genome shotgun (WGS) entry which is preliminary data.</text>
</comment>
<evidence type="ECO:0000313" key="2">
    <source>
        <dbReference type="EMBL" id="OSQ49624.1"/>
    </source>
</evidence>
<dbReference type="STRING" id="1293890.TALK_04685"/>
<protein>
    <submittedName>
        <fullName evidence="2">Uncharacterized protein</fullName>
    </submittedName>
</protein>
<reference evidence="2 3" key="1">
    <citation type="submission" date="2014-03" db="EMBL/GenBank/DDBJ databases">
        <title>The draft genome sequence of Thalassospira alkalitolerans JCM 18968.</title>
        <authorList>
            <person name="Lai Q."/>
            <person name="Shao Z."/>
        </authorList>
    </citation>
    <scope>NUCLEOTIDE SEQUENCE [LARGE SCALE GENOMIC DNA]</scope>
    <source>
        <strain evidence="2 3">JCM 18968</strain>
    </source>
</reference>
<dbReference type="Pfam" id="PF08873">
    <property type="entry name" value="Phage_Mu_Gp37"/>
    <property type="match status" value="1"/>
</dbReference>
<dbReference type="OrthoDB" id="5453249at2"/>